<gene>
    <name evidence="3" type="ORF">Tco_0976525</name>
</gene>
<dbReference type="Proteomes" id="UP001151760">
    <property type="component" value="Unassembled WGS sequence"/>
</dbReference>
<evidence type="ECO:0000313" key="4">
    <source>
        <dbReference type="Proteomes" id="UP001151760"/>
    </source>
</evidence>
<reference evidence="3" key="2">
    <citation type="submission" date="2022-01" db="EMBL/GenBank/DDBJ databases">
        <authorList>
            <person name="Yamashiro T."/>
            <person name="Shiraishi A."/>
            <person name="Satake H."/>
            <person name="Nakayama K."/>
        </authorList>
    </citation>
    <scope>NUCLEOTIDE SEQUENCE</scope>
</reference>
<sequence length="265" mass="29957">MESKGDSHKEAKDLATLPLDELIGNLKFYEMILENDGVASKTTKENVKPFNLMAMNFRKFFRKGNQFGQGNRFGNGGEEGHFIGECPKPKENKAFDEGAWSDREDRNEPQNDATCLMAVDSQEVQPKPSISNNDLDIIELQKENEKLLSKINELELEEKKLTKSKEVIELCQKCELLTQEVDSLKCNVSKLQDKALNFSKFKKSSIVLEDMLTIKNCPKIRKFAQAQSSPSVEDDRIKEPIVQDLNGSPSSQFNVSDEGYPKSVK</sequence>
<name>A0ABQ5EHK6_9ASTR</name>
<accession>A0ABQ5EHK6</accession>
<reference evidence="3" key="1">
    <citation type="journal article" date="2022" name="Int. J. Mol. Sci.">
        <title>Draft Genome of Tanacetum Coccineum: Genomic Comparison of Closely Related Tanacetum-Family Plants.</title>
        <authorList>
            <person name="Yamashiro T."/>
            <person name="Shiraishi A."/>
            <person name="Nakayama K."/>
            <person name="Satake H."/>
        </authorList>
    </citation>
    <scope>NUCLEOTIDE SEQUENCE</scope>
</reference>
<feature type="region of interest" description="Disordered" evidence="2">
    <location>
        <begin position="225"/>
        <end position="265"/>
    </location>
</feature>
<evidence type="ECO:0000256" key="2">
    <source>
        <dbReference type="SAM" id="MobiDB-lite"/>
    </source>
</evidence>
<dbReference type="EMBL" id="BQNB010016314">
    <property type="protein sequence ID" value="GJT50368.1"/>
    <property type="molecule type" value="Genomic_DNA"/>
</dbReference>
<evidence type="ECO:0000256" key="1">
    <source>
        <dbReference type="SAM" id="Coils"/>
    </source>
</evidence>
<protein>
    <submittedName>
        <fullName evidence="3">Uncharacterized protein</fullName>
    </submittedName>
</protein>
<evidence type="ECO:0000313" key="3">
    <source>
        <dbReference type="EMBL" id="GJT50368.1"/>
    </source>
</evidence>
<keyword evidence="4" id="KW-1185">Reference proteome</keyword>
<proteinExistence type="predicted"/>
<feature type="compositionally biased region" description="Polar residues" evidence="2">
    <location>
        <begin position="245"/>
        <end position="255"/>
    </location>
</feature>
<organism evidence="3 4">
    <name type="scientific">Tanacetum coccineum</name>
    <dbReference type="NCBI Taxonomy" id="301880"/>
    <lineage>
        <taxon>Eukaryota</taxon>
        <taxon>Viridiplantae</taxon>
        <taxon>Streptophyta</taxon>
        <taxon>Embryophyta</taxon>
        <taxon>Tracheophyta</taxon>
        <taxon>Spermatophyta</taxon>
        <taxon>Magnoliopsida</taxon>
        <taxon>eudicotyledons</taxon>
        <taxon>Gunneridae</taxon>
        <taxon>Pentapetalae</taxon>
        <taxon>asterids</taxon>
        <taxon>campanulids</taxon>
        <taxon>Asterales</taxon>
        <taxon>Asteraceae</taxon>
        <taxon>Asteroideae</taxon>
        <taxon>Anthemideae</taxon>
        <taxon>Anthemidinae</taxon>
        <taxon>Tanacetum</taxon>
    </lineage>
</organism>
<keyword evidence="1" id="KW-0175">Coiled coil</keyword>
<comment type="caution">
    <text evidence="3">The sequence shown here is derived from an EMBL/GenBank/DDBJ whole genome shotgun (WGS) entry which is preliminary data.</text>
</comment>
<feature type="coiled-coil region" evidence="1">
    <location>
        <begin position="137"/>
        <end position="194"/>
    </location>
</feature>